<name>A0A1T5ACC6_9SPHN</name>
<organism evidence="1 2">
    <name type="scientific">Sphingopyxis flava</name>
    <dbReference type="NCBI Taxonomy" id="1507287"/>
    <lineage>
        <taxon>Bacteria</taxon>
        <taxon>Pseudomonadati</taxon>
        <taxon>Pseudomonadota</taxon>
        <taxon>Alphaproteobacteria</taxon>
        <taxon>Sphingomonadales</taxon>
        <taxon>Sphingomonadaceae</taxon>
        <taxon>Sphingopyxis</taxon>
    </lineage>
</organism>
<dbReference type="AlphaFoldDB" id="A0A1T5ACC6"/>
<dbReference type="RefSeq" id="WP_079637264.1">
    <property type="nucleotide sequence ID" value="NZ_FUYP01000003.1"/>
</dbReference>
<keyword evidence="2" id="KW-1185">Reference proteome</keyword>
<proteinExistence type="predicted"/>
<evidence type="ECO:0000313" key="2">
    <source>
        <dbReference type="Proteomes" id="UP000190044"/>
    </source>
</evidence>
<dbReference type="EMBL" id="FUYP01000003">
    <property type="protein sequence ID" value="SKB32343.1"/>
    <property type="molecule type" value="Genomic_DNA"/>
</dbReference>
<sequence length="84" mass="9294">MNFAEAWNALTIGDVISVSDSMPEPSKVGGLPWRAWRSHNFTGTLVAKSDAQPRRMTFELAPLDGATVRYEIVETIPHSFETTS</sequence>
<gene>
    <name evidence="1" type="ORF">SAMN06295937_100370</name>
</gene>
<evidence type="ECO:0000313" key="1">
    <source>
        <dbReference type="EMBL" id="SKB32343.1"/>
    </source>
</evidence>
<accession>A0A1T5ACC6</accession>
<dbReference type="Proteomes" id="UP000190044">
    <property type="component" value="Unassembled WGS sequence"/>
</dbReference>
<dbReference type="OrthoDB" id="9866542at2"/>
<reference evidence="2" key="1">
    <citation type="submission" date="2017-02" db="EMBL/GenBank/DDBJ databases">
        <authorList>
            <person name="Varghese N."/>
            <person name="Submissions S."/>
        </authorList>
    </citation>
    <scope>NUCLEOTIDE SEQUENCE [LARGE SCALE GENOMIC DNA]</scope>
    <source>
        <strain evidence="2">R11H</strain>
    </source>
</reference>
<protein>
    <submittedName>
        <fullName evidence="1">Uncharacterized protein</fullName>
    </submittedName>
</protein>